<accession>A0A521BCN8</accession>
<evidence type="ECO:0000256" key="4">
    <source>
        <dbReference type="ARBA" id="ARBA00022737"/>
    </source>
</evidence>
<dbReference type="SMART" id="SM00116">
    <property type="entry name" value="CBS"/>
    <property type="match status" value="2"/>
</dbReference>
<name>A0A521BCN8_9ACTN</name>
<dbReference type="Pfam" id="PF01595">
    <property type="entry name" value="CNNM"/>
    <property type="match status" value="1"/>
</dbReference>
<dbReference type="Pfam" id="PF00571">
    <property type="entry name" value="CBS"/>
    <property type="match status" value="2"/>
</dbReference>
<reference evidence="12 13" key="1">
    <citation type="submission" date="2017-05" db="EMBL/GenBank/DDBJ databases">
        <authorList>
            <person name="Varghese N."/>
            <person name="Submissions S."/>
        </authorList>
    </citation>
    <scope>NUCLEOTIDE SEQUENCE [LARGE SCALE GENOMIC DNA]</scope>
    <source>
        <strain evidence="12 13">DSM 46834</strain>
    </source>
</reference>
<keyword evidence="2" id="KW-1003">Cell membrane</keyword>
<keyword evidence="3 8" id="KW-0812">Transmembrane</keyword>
<feature type="transmembrane region" description="Helical" evidence="9">
    <location>
        <begin position="6"/>
        <end position="28"/>
    </location>
</feature>
<dbReference type="PROSITE" id="PS51371">
    <property type="entry name" value="CBS"/>
    <property type="match status" value="1"/>
</dbReference>
<evidence type="ECO:0000256" key="9">
    <source>
        <dbReference type="SAM" id="Phobius"/>
    </source>
</evidence>
<evidence type="ECO:0000256" key="3">
    <source>
        <dbReference type="ARBA" id="ARBA00022692"/>
    </source>
</evidence>
<dbReference type="RefSeq" id="WP_142456886.1">
    <property type="nucleotide sequence ID" value="NZ_FXTJ01000001.1"/>
</dbReference>
<dbReference type="Proteomes" id="UP000317484">
    <property type="component" value="Unassembled WGS sequence"/>
</dbReference>
<dbReference type="PROSITE" id="PS51846">
    <property type="entry name" value="CNNM"/>
    <property type="match status" value="1"/>
</dbReference>
<dbReference type="PANTHER" id="PTHR43099">
    <property type="entry name" value="UPF0053 PROTEIN YRKA"/>
    <property type="match status" value="1"/>
</dbReference>
<evidence type="ECO:0000256" key="2">
    <source>
        <dbReference type="ARBA" id="ARBA00022475"/>
    </source>
</evidence>
<evidence type="ECO:0000259" key="10">
    <source>
        <dbReference type="PROSITE" id="PS51371"/>
    </source>
</evidence>
<feature type="transmembrane region" description="Helical" evidence="9">
    <location>
        <begin position="56"/>
        <end position="78"/>
    </location>
</feature>
<evidence type="ECO:0000259" key="11">
    <source>
        <dbReference type="PROSITE" id="PS51846"/>
    </source>
</evidence>
<evidence type="ECO:0000256" key="6">
    <source>
        <dbReference type="ARBA" id="ARBA00023136"/>
    </source>
</evidence>
<sequence>MGDWVGVLVAVVLLLANAFFVGAEFALISARRSSIEPMADAGSRRARTTLAAMERVSLMMAGAQLGITVCSLGLGAIGEPAVAHLLEPVFTALAVPEALVHPISFVLALTAVVALHVVIGEMVPKNLALAGPDRAALALTPPLAAVVTVLKPVIVTLNALANGVLRLIGITPRAEVTSAFTRDQVSGLFDESRAGGLLGERDHALLTGALGLEERDTRSVLIPRAALTVVGPDDDTAAVERAAATTGFSRFPVAVGDRLLGYVHVKDVLQADGAPEPRVRDITRPLPRVAAEDDLRRTLAVMQAGRAQFAAVTDAGRVVGVVALEDILEELVGEIRDAAHRGTERTGRR</sequence>
<dbReference type="SUPFAM" id="SSF54631">
    <property type="entry name" value="CBS-domain pair"/>
    <property type="match status" value="1"/>
</dbReference>
<dbReference type="CDD" id="cd04590">
    <property type="entry name" value="CBS_pair_CorC_HlyC_assoc"/>
    <property type="match status" value="1"/>
</dbReference>
<feature type="domain" description="CBS" evidence="10">
    <location>
        <begin position="282"/>
        <end position="338"/>
    </location>
</feature>
<dbReference type="InterPro" id="IPR046342">
    <property type="entry name" value="CBS_dom_sf"/>
</dbReference>
<dbReference type="Gene3D" id="3.10.580.10">
    <property type="entry name" value="CBS-domain"/>
    <property type="match status" value="1"/>
</dbReference>
<evidence type="ECO:0000256" key="8">
    <source>
        <dbReference type="PROSITE-ProRule" id="PRU01193"/>
    </source>
</evidence>
<keyword evidence="13" id="KW-1185">Reference proteome</keyword>
<evidence type="ECO:0000256" key="7">
    <source>
        <dbReference type="PROSITE-ProRule" id="PRU00703"/>
    </source>
</evidence>
<feature type="domain" description="CNNM transmembrane" evidence="11">
    <location>
        <begin position="1"/>
        <end position="205"/>
    </location>
</feature>
<evidence type="ECO:0000256" key="1">
    <source>
        <dbReference type="ARBA" id="ARBA00004651"/>
    </source>
</evidence>
<dbReference type="PANTHER" id="PTHR43099:SF5">
    <property type="entry name" value="HLYC_CORC FAMILY TRANSPORTER"/>
    <property type="match status" value="1"/>
</dbReference>
<proteinExistence type="predicted"/>
<dbReference type="InterPro" id="IPR044751">
    <property type="entry name" value="Ion_transp-like_CBS"/>
</dbReference>
<dbReference type="InterPro" id="IPR002550">
    <property type="entry name" value="CNNM"/>
</dbReference>
<evidence type="ECO:0000256" key="5">
    <source>
        <dbReference type="ARBA" id="ARBA00022989"/>
    </source>
</evidence>
<dbReference type="InterPro" id="IPR051676">
    <property type="entry name" value="UPF0053_domain"/>
</dbReference>
<dbReference type="InterPro" id="IPR000644">
    <property type="entry name" value="CBS_dom"/>
</dbReference>
<evidence type="ECO:0000313" key="12">
    <source>
        <dbReference type="EMBL" id="SMO44874.1"/>
    </source>
</evidence>
<keyword evidence="7" id="KW-0129">CBS domain</keyword>
<dbReference type="EMBL" id="FXTJ01000001">
    <property type="protein sequence ID" value="SMO44874.1"/>
    <property type="molecule type" value="Genomic_DNA"/>
</dbReference>
<protein>
    <submittedName>
        <fullName evidence="12">Hemolysin, contains CBS domains</fullName>
    </submittedName>
</protein>
<keyword evidence="5 8" id="KW-1133">Transmembrane helix</keyword>
<dbReference type="AlphaFoldDB" id="A0A521BCN8"/>
<feature type="transmembrane region" description="Helical" evidence="9">
    <location>
        <begin position="98"/>
        <end position="119"/>
    </location>
</feature>
<dbReference type="GO" id="GO:0005886">
    <property type="term" value="C:plasma membrane"/>
    <property type="evidence" value="ECO:0007669"/>
    <property type="project" value="UniProtKB-SubCell"/>
</dbReference>
<gene>
    <name evidence="12" type="ORF">SAMN06273567_101661</name>
</gene>
<keyword evidence="4" id="KW-0677">Repeat</keyword>
<evidence type="ECO:0000313" key="13">
    <source>
        <dbReference type="Proteomes" id="UP000317484"/>
    </source>
</evidence>
<organism evidence="12 13">
    <name type="scientific">Geodermatophilus aquaeductus</name>
    <dbReference type="NCBI Taxonomy" id="1564161"/>
    <lineage>
        <taxon>Bacteria</taxon>
        <taxon>Bacillati</taxon>
        <taxon>Actinomycetota</taxon>
        <taxon>Actinomycetes</taxon>
        <taxon>Geodermatophilales</taxon>
        <taxon>Geodermatophilaceae</taxon>
        <taxon>Geodermatophilus</taxon>
    </lineage>
</organism>
<comment type="subcellular location">
    <subcellularLocation>
        <location evidence="1">Cell membrane</location>
        <topology evidence="1">Multi-pass membrane protein</topology>
    </subcellularLocation>
</comment>
<keyword evidence="6 8" id="KW-0472">Membrane</keyword>